<feature type="region of interest" description="Disordered" evidence="9">
    <location>
        <begin position="607"/>
        <end position="722"/>
    </location>
</feature>
<feature type="region of interest" description="Disordered" evidence="9">
    <location>
        <begin position="1258"/>
        <end position="1289"/>
    </location>
</feature>
<dbReference type="SUPFAM" id="SSF57667">
    <property type="entry name" value="beta-beta-alpha zinc fingers"/>
    <property type="match status" value="1"/>
</dbReference>
<proteinExistence type="predicted"/>
<dbReference type="InterPro" id="IPR013087">
    <property type="entry name" value="Znf_C2H2_type"/>
</dbReference>
<feature type="domain" description="C2H2-type" evidence="10">
    <location>
        <begin position="815"/>
        <end position="843"/>
    </location>
</feature>
<evidence type="ECO:0000256" key="5">
    <source>
        <dbReference type="ARBA" id="ARBA00022833"/>
    </source>
</evidence>
<evidence type="ECO:0000256" key="8">
    <source>
        <dbReference type="SAM" id="Coils"/>
    </source>
</evidence>
<dbReference type="PROSITE" id="PS00028">
    <property type="entry name" value="ZINC_FINGER_C2H2_1"/>
    <property type="match status" value="1"/>
</dbReference>
<feature type="region of interest" description="Disordered" evidence="9">
    <location>
        <begin position="1182"/>
        <end position="1218"/>
    </location>
</feature>
<reference evidence="11 12" key="1">
    <citation type="submission" date="2016-03" db="EMBL/GenBank/DDBJ databases">
        <authorList>
            <person name="Ploux O."/>
        </authorList>
    </citation>
    <scope>NUCLEOTIDE SEQUENCE [LARGE SCALE GENOMIC DNA]</scope>
    <source>
        <strain evidence="11 12">UAMH 11012</strain>
    </source>
</reference>
<feature type="compositionally biased region" description="Polar residues" evidence="9">
    <location>
        <begin position="657"/>
        <end position="681"/>
    </location>
</feature>
<dbReference type="InterPro" id="IPR050888">
    <property type="entry name" value="ZnF_C2H2-type_TF"/>
</dbReference>
<feature type="compositionally biased region" description="Acidic residues" evidence="9">
    <location>
        <begin position="708"/>
        <end position="720"/>
    </location>
</feature>
<feature type="compositionally biased region" description="Basic and acidic residues" evidence="9">
    <location>
        <begin position="1052"/>
        <end position="1072"/>
    </location>
</feature>
<feature type="compositionally biased region" description="Acidic residues" evidence="9">
    <location>
        <begin position="995"/>
        <end position="1005"/>
    </location>
</feature>
<feature type="compositionally biased region" description="Basic and acidic residues" evidence="9">
    <location>
        <begin position="894"/>
        <end position="908"/>
    </location>
</feature>
<feature type="region of interest" description="Disordered" evidence="9">
    <location>
        <begin position="106"/>
        <end position="143"/>
    </location>
</feature>
<feature type="compositionally biased region" description="Polar residues" evidence="9">
    <location>
        <begin position="630"/>
        <end position="640"/>
    </location>
</feature>
<feature type="compositionally biased region" description="Polar residues" evidence="9">
    <location>
        <begin position="1073"/>
        <end position="1082"/>
    </location>
</feature>
<dbReference type="Proteomes" id="UP000184330">
    <property type="component" value="Unassembled WGS sequence"/>
</dbReference>
<dbReference type="OrthoDB" id="303107at2759"/>
<feature type="compositionally biased region" description="Polar residues" evidence="9">
    <location>
        <begin position="127"/>
        <end position="141"/>
    </location>
</feature>
<feature type="compositionally biased region" description="Low complexity" evidence="9">
    <location>
        <begin position="1342"/>
        <end position="1353"/>
    </location>
</feature>
<evidence type="ECO:0000256" key="6">
    <source>
        <dbReference type="ARBA" id="ARBA00023242"/>
    </source>
</evidence>
<feature type="region of interest" description="Disordered" evidence="9">
    <location>
        <begin position="973"/>
        <end position="1111"/>
    </location>
</feature>
<feature type="compositionally biased region" description="Basic and acidic residues" evidence="9">
    <location>
        <begin position="1084"/>
        <end position="1097"/>
    </location>
</feature>
<dbReference type="PANTHER" id="PTHR24406">
    <property type="entry name" value="TRANSCRIPTIONAL REPRESSOR CTCFL-RELATED"/>
    <property type="match status" value="1"/>
</dbReference>
<feature type="region of interest" description="Disordered" evidence="9">
    <location>
        <begin position="886"/>
        <end position="910"/>
    </location>
</feature>
<keyword evidence="12" id="KW-1185">Reference proteome</keyword>
<feature type="compositionally biased region" description="Polar residues" evidence="9">
    <location>
        <begin position="1008"/>
        <end position="1029"/>
    </location>
</feature>
<evidence type="ECO:0000313" key="11">
    <source>
        <dbReference type="EMBL" id="CZR65047.1"/>
    </source>
</evidence>
<feature type="compositionally biased region" description="Polar residues" evidence="9">
    <location>
        <begin position="1182"/>
        <end position="1203"/>
    </location>
</feature>
<dbReference type="GO" id="GO:0005634">
    <property type="term" value="C:nucleus"/>
    <property type="evidence" value="ECO:0007669"/>
    <property type="project" value="UniProtKB-SubCell"/>
</dbReference>
<evidence type="ECO:0000259" key="10">
    <source>
        <dbReference type="PROSITE" id="PS50157"/>
    </source>
</evidence>
<gene>
    <name evidence="11" type="ORF">PAC_14947</name>
</gene>
<feature type="compositionally biased region" description="Polar residues" evidence="9">
    <location>
        <begin position="1100"/>
        <end position="1110"/>
    </location>
</feature>
<feature type="compositionally biased region" description="Polar residues" evidence="9">
    <location>
        <begin position="1039"/>
        <end position="1049"/>
    </location>
</feature>
<keyword evidence="2" id="KW-0479">Metal-binding</keyword>
<keyword evidence="8" id="KW-0175">Coiled coil</keyword>
<organism evidence="11 12">
    <name type="scientific">Phialocephala subalpina</name>
    <dbReference type="NCBI Taxonomy" id="576137"/>
    <lineage>
        <taxon>Eukaryota</taxon>
        <taxon>Fungi</taxon>
        <taxon>Dikarya</taxon>
        <taxon>Ascomycota</taxon>
        <taxon>Pezizomycotina</taxon>
        <taxon>Leotiomycetes</taxon>
        <taxon>Helotiales</taxon>
        <taxon>Mollisiaceae</taxon>
        <taxon>Phialocephala</taxon>
        <taxon>Phialocephala fortinii species complex</taxon>
    </lineage>
</organism>
<evidence type="ECO:0000256" key="3">
    <source>
        <dbReference type="ARBA" id="ARBA00022737"/>
    </source>
</evidence>
<feature type="compositionally biased region" description="Pro residues" evidence="9">
    <location>
        <begin position="1276"/>
        <end position="1289"/>
    </location>
</feature>
<keyword evidence="6" id="KW-0539">Nucleus</keyword>
<feature type="compositionally biased region" description="Acidic residues" evidence="9">
    <location>
        <begin position="787"/>
        <end position="797"/>
    </location>
</feature>
<dbReference type="GO" id="GO:0008270">
    <property type="term" value="F:zinc ion binding"/>
    <property type="evidence" value="ECO:0007669"/>
    <property type="project" value="UniProtKB-KW"/>
</dbReference>
<dbReference type="PROSITE" id="PS50157">
    <property type="entry name" value="ZINC_FINGER_C2H2_2"/>
    <property type="match status" value="2"/>
</dbReference>
<feature type="region of interest" description="Disordered" evidence="9">
    <location>
        <begin position="779"/>
        <end position="807"/>
    </location>
</feature>
<dbReference type="Gene3D" id="3.30.160.60">
    <property type="entry name" value="Classic Zinc Finger"/>
    <property type="match status" value="2"/>
</dbReference>
<feature type="domain" description="C2H2-type" evidence="10">
    <location>
        <begin position="733"/>
        <end position="752"/>
    </location>
</feature>
<evidence type="ECO:0000256" key="4">
    <source>
        <dbReference type="ARBA" id="ARBA00022771"/>
    </source>
</evidence>
<feature type="region of interest" description="Disordered" evidence="9">
    <location>
        <begin position="928"/>
        <end position="955"/>
    </location>
</feature>
<feature type="coiled-coil region" evidence="8">
    <location>
        <begin position="197"/>
        <end position="235"/>
    </location>
</feature>
<feature type="compositionally biased region" description="Polar residues" evidence="9">
    <location>
        <begin position="973"/>
        <end position="994"/>
    </location>
</feature>
<feature type="compositionally biased region" description="Polar residues" evidence="9">
    <location>
        <begin position="608"/>
        <end position="618"/>
    </location>
</feature>
<evidence type="ECO:0000256" key="1">
    <source>
        <dbReference type="ARBA" id="ARBA00004123"/>
    </source>
</evidence>
<dbReference type="SMART" id="SM00355">
    <property type="entry name" value="ZnF_C2H2"/>
    <property type="match status" value="5"/>
</dbReference>
<evidence type="ECO:0000256" key="2">
    <source>
        <dbReference type="ARBA" id="ARBA00022723"/>
    </source>
</evidence>
<dbReference type="EMBL" id="FJOG01000029">
    <property type="protein sequence ID" value="CZR65047.1"/>
    <property type="molecule type" value="Genomic_DNA"/>
</dbReference>
<keyword evidence="5" id="KW-0862">Zinc</keyword>
<sequence>MSPQIWNAQLNVRFLAWLDFTIERQLDFNSTIIDHLRAHTDKEFTLSQIRSRFDSLVREERSKRSPAILSTDIRVQGSSCLETLDSGTRTEIEAALSQYRAFYPSAQHSKEAGESPKQATPRKRTIPHTNQNKKMPQQVVKNQEPIDRRKTQQPVGFQGVRAINLDKPQNVQMADNGKSSAIQSQYDHSKVPATSAIAELGAEILRLEAQNRAIRAEWQEEVEDLDNQIAKRKCNEHVLKAEILSLKEARRERERAGTSDLEEELFVKIHDTWLWQKQVKDMRALKGFTDDNFPKPKPIGAETVQRALHSIGTGLQAILHGYDAATVSQAPIVRSGSDLDILLHSMFEEATEISHVGRMLISQTLKWGLHAVIRGLATTAIKEWVFASDFPNFAGKGTPRILQEYQTIISSFGGWTRLHNLDVAAHHSLIEGDNFVDTVLPRKAESLADQLSMALAPLFVQSADTLVDGKFASWGQDDNTCKTRRECFKQIFETALKLKVATVLTDEQYEFVLCPIGKLYQGSDTNRNDQSTNARGPNNEQKDWMHASLLIYTSQSSLPRDKVQSALVQPRNFFLTKERGDRQPFHTQNLTTRAVSAVNTYSHREITETISDQPQTANERVPARPKVPHTNVQAIPSDSASRILPPAPIRPPKRKQSMNLGTSGASTSTERPSKRQAQNIGGSEMAVDRTSPKPGRHTRYDGGKDSDGDYQEGEDSDPDVEGVKSMLATGKRFQCRNCDKRFRAKRKLKAHEDKGKCQACDYCGQRFKDLRSVRIHQSNKPCRADPEDAGTVEESASEEVSTVEGHDKSTTRQKVACDWCGNWYANKSSMKQHQKNNHCKGRQCPECDETFWGPPSDLELHIGTAHCGPVSSLPLSSSPAEAVETAVAEDGNDGDNRIAEETADRPKCPDCGPDFERAQFLQTHIANSNGTNLSASKEDTAPASSSAKSREAEGAVSDLIDKFETARVSIANSVDSSQDLDQLPQSTPRVASSENPEDEDLDIDEVNLVSNGQLPTEQGQHSRHVNSLTADHLVDESSNKQISRQPSRLSRTRSESFRRSPSGVDDRLHSDKASGSQPNLPESSHWHGPKENRRDMDSGNDPNSGTSFLLTNRAWPNPQELVGHFMQDKETDFAPHNSFSTPDPVDEMREREIRVEQFQRHSPSADQPSSWSWNTYDTHSDLINNPGRSSSQAHTSLYGSSGVPSGPNMFRNSTYFTPQPRSNHGLRYSSFSDSLNGDHGLHLEIPGNERGDLSVPNHHTGFATNNTDAQDHYTTPTPPVPPPLGPSTPPPNGFQQLLMAARLESPDMQNWHGNANGNEDQETINQTHFLFSPQSQPEQSHLHPTPSLSSPTHNSQGGCEGEGIETEPLGAQASAARLETTQAPLEQARMNFSSVIPTFVDKYVPRAWR</sequence>
<dbReference type="InterPro" id="IPR036236">
    <property type="entry name" value="Znf_C2H2_sf"/>
</dbReference>
<evidence type="ECO:0000256" key="7">
    <source>
        <dbReference type="PROSITE-ProRule" id="PRU00042"/>
    </source>
</evidence>
<dbReference type="STRING" id="576137.A0A1L7XJA3"/>
<name>A0A1L7XJA3_9HELO</name>
<keyword evidence="3" id="KW-0677">Repeat</keyword>
<accession>A0A1L7XJA3</accession>
<feature type="compositionally biased region" description="Basic and acidic residues" evidence="9">
    <location>
        <begin position="698"/>
        <end position="707"/>
    </location>
</feature>
<comment type="subcellular location">
    <subcellularLocation>
        <location evidence="1">Nucleus</location>
    </subcellularLocation>
</comment>
<protein>
    <recommendedName>
        <fullName evidence="10">C2H2-type domain-containing protein</fullName>
    </recommendedName>
</protein>
<keyword evidence="4 7" id="KW-0863">Zinc-finger</keyword>
<evidence type="ECO:0000313" key="12">
    <source>
        <dbReference type="Proteomes" id="UP000184330"/>
    </source>
</evidence>
<feature type="region of interest" description="Disordered" evidence="9">
    <location>
        <begin position="1332"/>
        <end position="1380"/>
    </location>
</feature>
<evidence type="ECO:0000256" key="9">
    <source>
        <dbReference type="SAM" id="MobiDB-lite"/>
    </source>
</evidence>